<accession>A0A1Y2L2Z1</accession>
<dbReference type="Proteomes" id="UP000193391">
    <property type="component" value="Unassembled WGS sequence"/>
</dbReference>
<dbReference type="EMBL" id="JFKA01000003">
    <property type="protein sequence ID" value="OSQ38942.1"/>
    <property type="molecule type" value="Genomic_DNA"/>
</dbReference>
<reference evidence="3 4" key="1">
    <citation type="submission" date="2014-03" db="EMBL/GenBank/DDBJ databases">
        <title>The draft genome sequence of Thalassospira mesophila JCM 18969.</title>
        <authorList>
            <person name="Lai Q."/>
            <person name="Shao Z."/>
        </authorList>
    </citation>
    <scope>NUCLEOTIDE SEQUENCE [LARGE SCALE GENOMIC DNA]</scope>
    <source>
        <strain evidence="3 4">JCM 18969</strain>
    </source>
</reference>
<evidence type="ECO:0000256" key="1">
    <source>
        <dbReference type="SAM" id="SignalP"/>
    </source>
</evidence>
<evidence type="ECO:0000313" key="4">
    <source>
        <dbReference type="Proteomes" id="UP000193391"/>
    </source>
</evidence>
<keyword evidence="4" id="KW-1185">Reference proteome</keyword>
<dbReference type="InterPro" id="IPR007210">
    <property type="entry name" value="ABC_Gly_betaine_transp_sub-bd"/>
</dbReference>
<dbReference type="RefSeq" id="WP_085581833.1">
    <property type="nucleotide sequence ID" value="NZ_JFKA01000003.1"/>
</dbReference>
<dbReference type="OrthoDB" id="9786266at2"/>
<evidence type="ECO:0000313" key="3">
    <source>
        <dbReference type="EMBL" id="OSQ38942.1"/>
    </source>
</evidence>
<gene>
    <name evidence="3" type="ORF">TMES_09510</name>
</gene>
<dbReference type="Pfam" id="PF04069">
    <property type="entry name" value="OpuAC"/>
    <property type="match status" value="1"/>
</dbReference>
<keyword evidence="1" id="KW-0732">Signal</keyword>
<dbReference type="GO" id="GO:0043190">
    <property type="term" value="C:ATP-binding cassette (ABC) transporter complex"/>
    <property type="evidence" value="ECO:0007669"/>
    <property type="project" value="InterPro"/>
</dbReference>
<evidence type="ECO:0000259" key="2">
    <source>
        <dbReference type="Pfam" id="PF04069"/>
    </source>
</evidence>
<dbReference type="Gene3D" id="3.10.105.10">
    <property type="entry name" value="Dipeptide-binding Protein, Domain 3"/>
    <property type="match status" value="1"/>
</dbReference>
<dbReference type="STRING" id="1293891.TMES_09510"/>
<organism evidence="3 4">
    <name type="scientific">Thalassospira mesophila</name>
    <dbReference type="NCBI Taxonomy" id="1293891"/>
    <lineage>
        <taxon>Bacteria</taxon>
        <taxon>Pseudomonadati</taxon>
        <taxon>Pseudomonadota</taxon>
        <taxon>Alphaproteobacteria</taxon>
        <taxon>Rhodospirillales</taxon>
        <taxon>Thalassospiraceae</taxon>
        <taxon>Thalassospira</taxon>
    </lineage>
</organism>
<proteinExistence type="predicted"/>
<dbReference type="GO" id="GO:0022857">
    <property type="term" value="F:transmembrane transporter activity"/>
    <property type="evidence" value="ECO:0007669"/>
    <property type="project" value="InterPro"/>
</dbReference>
<feature type="signal peptide" evidence="1">
    <location>
        <begin position="1"/>
        <end position="29"/>
    </location>
</feature>
<dbReference type="SUPFAM" id="SSF53850">
    <property type="entry name" value="Periplasmic binding protein-like II"/>
    <property type="match status" value="1"/>
</dbReference>
<dbReference type="CDD" id="cd13641">
    <property type="entry name" value="PBP2_HisX_like"/>
    <property type="match status" value="1"/>
</dbReference>
<protein>
    <submittedName>
        <fullName evidence="3">ABC transporter substrate-binding protein</fullName>
    </submittedName>
</protein>
<name>A0A1Y2L2Z1_9PROT</name>
<comment type="caution">
    <text evidence="3">The sequence shown here is derived from an EMBL/GenBank/DDBJ whole genome shotgun (WGS) entry which is preliminary data.</text>
</comment>
<feature type="domain" description="ABC-type glycine betaine transport system substrate-binding" evidence="2">
    <location>
        <begin position="39"/>
        <end position="325"/>
    </location>
</feature>
<feature type="chain" id="PRO_5013028317" evidence="1">
    <location>
        <begin position="30"/>
        <end position="346"/>
    </location>
</feature>
<sequence length="346" mass="37741">MKFLPAGAAALMAIGLGLSFQLNASPAHAADASCEIDRPVMFAGLNYDSALFHNAVARYIIEKGYGCQTDALPGDTIPLLTGAGKGDIDVVMEIWRDNVADAWKKAEAAGTVKQVGVNFDDAVEGWFVPSFVIKGDKERGIEPMAPDLKSVSDLPKYTKLFEDAEEPGKGRFYNCPSGWVCEKVNSNKLKAYGLDDSYTNFRPGTGAALSAAIASANKRAQPILFYYWGPTWVMGLYDSVKLEEPAYNKEIFDKLKDGSDTSKATAYPQSTVTVGVNTGFMKSAPKLTEFLSHYHTSSALVSEMLAYMQDEGEKPEGAAKHFLKEKQDVWTKWVPEDVAARVKDSL</sequence>
<dbReference type="Gene3D" id="3.40.190.100">
    <property type="entry name" value="Glycine betaine-binding periplasmic protein, domain 2"/>
    <property type="match status" value="1"/>
</dbReference>
<dbReference type="AlphaFoldDB" id="A0A1Y2L2Z1"/>